<sequence length="52" mass="6122">MKKVIAWSVTVVWSDNTEENISLPHWASDDVNTYLDELEQERNKEEVTNEEV</sequence>
<evidence type="ECO:0000313" key="1">
    <source>
        <dbReference type="EMBL" id="CAB4132811.1"/>
    </source>
</evidence>
<gene>
    <name evidence="1" type="ORF">UFOVP251_21</name>
</gene>
<dbReference type="EMBL" id="LR796272">
    <property type="protein sequence ID" value="CAB4132811.1"/>
    <property type="molecule type" value="Genomic_DNA"/>
</dbReference>
<reference evidence="1" key="1">
    <citation type="submission" date="2020-04" db="EMBL/GenBank/DDBJ databases">
        <authorList>
            <person name="Chiriac C."/>
            <person name="Salcher M."/>
            <person name="Ghai R."/>
            <person name="Kavagutti S V."/>
        </authorList>
    </citation>
    <scope>NUCLEOTIDE SEQUENCE</scope>
</reference>
<accession>A0A6J5LF55</accession>
<proteinExistence type="predicted"/>
<name>A0A6J5LF55_9CAUD</name>
<protein>
    <submittedName>
        <fullName evidence="1">Uncharacterized protein</fullName>
    </submittedName>
</protein>
<organism evidence="1">
    <name type="scientific">uncultured Caudovirales phage</name>
    <dbReference type="NCBI Taxonomy" id="2100421"/>
    <lineage>
        <taxon>Viruses</taxon>
        <taxon>Duplodnaviria</taxon>
        <taxon>Heunggongvirae</taxon>
        <taxon>Uroviricota</taxon>
        <taxon>Caudoviricetes</taxon>
        <taxon>Peduoviridae</taxon>
        <taxon>Maltschvirus</taxon>
        <taxon>Maltschvirus maltsch</taxon>
    </lineage>
</organism>